<protein>
    <submittedName>
        <fullName evidence="1">Uncharacterized protein</fullName>
    </submittedName>
</protein>
<keyword evidence="2" id="KW-1185">Reference proteome</keyword>
<organism evidence="1 2">
    <name type="scientific">Aulographum hederae CBS 113979</name>
    <dbReference type="NCBI Taxonomy" id="1176131"/>
    <lineage>
        <taxon>Eukaryota</taxon>
        <taxon>Fungi</taxon>
        <taxon>Dikarya</taxon>
        <taxon>Ascomycota</taxon>
        <taxon>Pezizomycotina</taxon>
        <taxon>Dothideomycetes</taxon>
        <taxon>Pleosporomycetidae</taxon>
        <taxon>Aulographales</taxon>
        <taxon>Aulographaceae</taxon>
    </lineage>
</organism>
<gene>
    <name evidence="1" type="ORF">K402DRAFT_168103</name>
</gene>
<dbReference type="Proteomes" id="UP000800041">
    <property type="component" value="Unassembled WGS sequence"/>
</dbReference>
<dbReference type="EMBL" id="ML977140">
    <property type="protein sequence ID" value="KAF1990965.1"/>
    <property type="molecule type" value="Genomic_DNA"/>
</dbReference>
<proteinExistence type="predicted"/>
<evidence type="ECO:0000313" key="2">
    <source>
        <dbReference type="Proteomes" id="UP000800041"/>
    </source>
</evidence>
<evidence type="ECO:0000313" key="1">
    <source>
        <dbReference type="EMBL" id="KAF1990965.1"/>
    </source>
</evidence>
<name>A0A6G1HCT5_9PEZI</name>
<sequence>MFRKPLSSGSSFPKPSPARRRVALRGRPLLPLELTAATWAAEGWLREGAVSKWMLKNACNALVPR</sequence>
<reference evidence="1" key="1">
    <citation type="journal article" date="2020" name="Stud. Mycol.">
        <title>101 Dothideomycetes genomes: a test case for predicting lifestyles and emergence of pathogens.</title>
        <authorList>
            <person name="Haridas S."/>
            <person name="Albert R."/>
            <person name="Binder M."/>
            <person name="Bloem J."/>
            <person name="Labutti K."/>
            <person name="Salamov A."/>
            <person name="Andreopoulos B."/>
            <person name="Baker S."/>
            <person name="Barry K."/>
            <person name="Bills G."/>
            <person name="Bluhm B."/>
            <person name="Cannon C."/>
            <person name="Castanera R."/>
            <person name="Culley D."/>
            <person name="Daum C."/>
            <person name="Ezra D."/>
            <person name="Gonzalez J."/>
            <person name="Henrissat B."/>
            <person name="Kuo A."/>
            <person name="Liang C."/>
            <person name="Lipzen A."/>
            <person name="Lutzoni F."/>
            <person name="Magnuson J."/>
            <person name="Mondo S."/>
            <person name="Nolan M."/>
            <person name="Ohm R."/>
            <person name="Pangilinan J."/>
            <person name="Park H.-J."/>
            <person name="Ramirez L."/>
            <person name="Alfaro M."/>
            <person name="Sun H."/>
            <person name="Tritt A."/>
            <person name="Yoshinaga Y."/>
            <person name="Zwiers L.-H."/>
            <person name="Turgeon B."/>
            <person name="Goodwin S."/>
            <person name="Spatafora J."/>
            <person name="Crous P."/>
            <person name="Grigoriev I."/>
        </authorList>
    </citation>
    <scope>NUCLEOTIDE SEQUENCE</scope>
    <source>
        <strain evidence="1">CBS 113979</strain>
    </source>
</reference>
<accession>A0A6G1HCT5</accession>
<dbReference type="AlphaFoldDB" id="A0A6G1HCT5"/>